<evidence type="ECO:0000256" key="2">
    <source>
        <dbReference type="SAM" id="MobiDB-lite"/>
    </source>
</evidence>
<name>A0ABV8QZ71_9MICC</name>
<dbReference type="EMBL" id="JBHSCQ010000005">
    <property type="protein sequence ID" value="MFC4265007.1"/>
    <property type="molecule type" value="Genomic_DNA"/>
</dbReference>
<keyword evidence="5" id="KW-1185">Reference proteome</keyword>
<sequence length="75" mass="7880">MGLHEKLNNSAEEGIGSAKEGAGKLLGDSELENEGRADQVSAKAKQAGEKIKDAAHKVSEDIKDAADKLKDGFTK</sequence>
<comment type="caution">
    <text evidence="4">The sequence shown here is derived from an EMBL/GenBank/DDBJ whole genome shotgun (WGS) entry which is preliminary data.</text>
</comment>
<evidence type="ECO:0000313" key="5">
    <source>
        <dbReference type="Proteomes" id="UP001595773"/>
    </source>
</evidence>
<dbReference type="SUPFAM" id="SSF69047">
    <property type="entry name" value="Hypothetical protein YjbJ"/>
    <property type="match status" value="1"/>
</dbReference>
<protein>
    <submittedName>
        <fullName evidence="4">CsbD family protein</fullName>
    </submittedName>
</protein>
<dbReference type="RefSeq" id="WP_230066628.1">
    <property type="nucleotide sequence ID" value="NZ_BAABLL010000019.1"/>
</dbReference>
<dbReference type="InterPro" id="IPR008462">
    <property type="entry name" value="CsbD"/>
</dbReference>
<evidence type="ECO:0000259" key="3">
    <source>
        <dbReference type="Pfam" id="PF05532"/>
    </source>
</evidence>
<comment type="similarity">
    <text evidence="1">Belongs to the UPF0337 (CsbD) family.</text>
</comment>
<dbReference type="Pfam" id="PF05532">
    <property type="entry name" value="CsbD"/>
    <property type="match status" value="1"/>
</dbReference>
<proteinExistence type="inferred from homology"/>
<feature type="domain" description="CsbD-like" evidence="3">
    <location>
        <begin position="6"/>
        <end position="57"/>
    </location>
</feature>
<evidence type="ECO:0000313" key="4">
    <source>
        <dbReference type="EMBL" id="MFC4265007.1"/>
    </source>
</evidence>
<feature type="region of interest" description="Disordered" evidence="2">
    <location>
        <begin position="1"/>
        <end position="54"/>
    </location>
</feature>
<accession>A0ABV8QZ71</accession>
<dbReference type="InterPro" id="IPR036629">
    <property type="entry name" value="YjbJ_sf"/>
</dbReference>
<gene>
    <name evidence="4" type="ORF">ACFOW9_05265</name>
</gene>
<reference evidence="5" key="1">
    <citation type="journal article" date="2019" name="Int. J. Syst. Evol. Microbiol.">
        <title>The Global Catalogue of Microorganisms (GCM) 10K type strain sequencing project: providing services to taxonomists for standard genome sequencing and annotation.</title>
        <authorList>
            <consortium name="The Broad Institute Genomics Platform"/>
            <consortium name="The Broad Institute Genome Sequencing Center for Infectious Disease"/>
            <person name="Wu L."/>
            <person name="Ma J."/>
        </authorList>
    </citation>
    <scope>NUCLEOTIDE SEQUENCE [LARGE SCALE GENOMIC DNA]</scope>
    <source>
        <strain evidence="5">CGMCC 1.10698</strain>
    </source>
</reference>
<dbReference type="Proteomes" id="UP001595773">
    <property type="component" value="Unassembled WGS sequence"/>
</dbReference>
<organism evidence="4 5">
    <name type="scientific">Arthrobacter cryoconiti</name>
    <dbReference type="NCBI Taxonomy" id="748907"/>
    <lineage>
        <taxon>Bacteria</taxon>
        <taxon>Bacillati</taxon>
        <taxon>Actinomycetota</taxon>
        <taxon>Actinomycetes</taxon>
        <taxon>Micrococcales</taxon>
        <taxon>Micrococcaceae</taxon>
        <taxon>Arthrobacter</taxon>
    </lineage>
</organism>
<evidence type="ECO:0000256" key="1">
    <source>
        <dbReference type="ARBA" id="ARBA00009129"/>
    </source>
</evidence>